<dbReference type="EMBL" id="LVXG01000056">
    <property type="protein sequence ID" value="OQP43144.1"/>
    <property type="molecule type" value="Genomic_DNA"/>
</dbReference>
<reference evidence="3" key="1">
    <citation type="submission" date="2016-04" db="EMBL/GenBank/DDBJ databases">
        <authorList>
            <person name="Chen L."/>
            <person name="Zhuang W."/>
            <person name="Wang G."/>
        </authorList>
    </citation>
    <scope>NUCLEOTIDE SEQUENCE [LARGE SCALE GENOMIC DNA]</scope>
    <source>
        <strain evidence="3">17621</strain>
    </source>
</reference>
<feature type="transmembrane region" description="Helical" evidence="1">
    <location>
        <begin position="128"/>
        <end position="149"/>
    </location>
</feature>
<feature type="transmembrane region" description="Helical" evidence="1">
    <location>
        <begin position="76"/>
        <end position="94"/>
    </location>
</feature>
<feature type="transmembrane region" description="Helical" evidence="1">
    <location>
        <begin position="12"/>
        <end position="31"/>
    </location>
</feature>
<keyword evidence="1" id="KW-1133">Transmembrane helix</keyword>
<proteinExistence type="predicted"/>
<sequence length="219" mass="25349">MPLSNAIRSITLIVVFSFIMAWLGQYMLYHYNIAEAVCFSSDCPATTKTTIIGSLFLVLLFSGVYLVFINPDLVSIPCMEVNALLSCLTVNLIYFDTPNAYLTLIPYNVVSVYFYYQVKKQLNKPFELYPFVMQEFFLMLLLVCTYVYLDALFVTKNLDRDVIMYTGEEKMLGRIFDFLVWAIFILHALYLFIKLVLKKPLLRAISYSYHNDTAESPKL</sequence>
<evidence type="ECO:0000313" key="3">
    <source>
        <dbReference type="Proteomes" id="UP000192610"/>
    </source>
</evidence>
<comment type="caution">
    <text evidence="2">The sequence shown here is derived from an EMBL/GenBank/DDBJ whole genome shotgun (WGS) entry which is preliminary data.</text>
</comment>
<organism evidence="2 3">
    <name type="scientific">Niastella yeongjuensis</name>
    <dbReference type="NCBI Taxonomy" id="354355"/>
    <lineage>
        <taxon>Bacteria</taxon>
        <taxon>Pseudomonadati</taxon>
        <taxon>Bacteroidota</taxon>
        <taxon>Chitinophagia</taxon>
        <taxon>Chitinophagales</taxon>
        <taxon>Chitinophagaceae</taxon>
        <taxon>Niastella</taxon>
    </lineage>
</organism>
<keyword evidence="1" id="KW-0472">Membrane</keyword>
<dbReference type="RefSeq" id="WP_081203558.1">
    <property type="nucleotide sequence ID" value="NZ_FOCZ01000005.1"/>
</dbReference>
<dbReference type="OrthoDB" id="654911at2"/>
<dbReference type="AlphaFoldDB" id="A0A1V9EB01"/>
<feature type="transmembrane region" description="Helical" evidence="1">
    <location>
        <begin position="51"/>
        <end position="69"/>
    </location>
</feature>
<evidence type="ECO:0000313" key="2">
    <source>
        <dbReference type="EMBL" id="OQP43144.1"/>
    </source>
</evidence>
<keyword evidence="3" id="KW-1185">Reference proteome</keyword>
<dbReference type="Proteomes" id="UP000192610">
    <property type="component" value="Unassembled WGS sequence"/>
</dbReference>
<name>A0A1V9EB01_9BACT</name>
<gene>
    <name evidence="2" type="ORF">A4H97_13500</name>
</gene>
<feature type="transmembrane region" description="Helical" evidence="1">
    <location>
        <begin position="100"/>
        <end position="116"/>
    </location>
</feature>
<feature type="transmembrane region" description="Helical" evidence="1">
    <location>
        <begin position="178"/>
        <end position="197"/>
    </location>
</feature>
<keyword evidence="1" id="KW-0812">Transmembrane</keyword>
<evidence type="ECO:0000256" key="1">
    <source>
        <dbReference type="SAM" id="Phobius"/>
    </source>
</evidence>
<protein>
    <submittedName>
        <fullName evidence="2">Uncharacterized protein</fullName>
    </submittedName>
</protein>
<accession>A0A1V9EB01</accession>